<gene>
    <name evidence="1" type="ORF">METZ01_LOCUS359813</name>
</gene>
<dbReference type="AlphaFoldDB" id="A0A382SAQ3"/>
<name>A0A382SAQ3_9ZZZZ</name>
<organism evidence="1">
    <name type="scientific">marine metagenome</name>
    <dbReference type="NCBI Taxonomy" id="408172"/>
    <lineage>
        <taxon>unclassified sequences</taxon>
        <taxon>metagenomes</taxon>
        <taxon>ecological metagenomes</taxon>
    </lineage>
</organism>
<reference evidence="1" key="1">
    <citation type="submission" date="2018-05" db="EMBL/GenBank/DDBJ databases">
        <authorList>
            <person name="Lanie J.A."/>
            <person name="Ng W.-L."/>
            <person name="Kazmierczak K.M."/>
            <person name="Andrzejewski T.M."/>
            <person name="Davidsen T.M."/>
            <person name="Wayne K.J."/>
            <person name="Tettelin H."/>
            <person name="Glass J.I."/>
            <person name="Rusch D."/>
            <person name="Podicherti R."/>
            <person name="Tsui H.-C.T."/>
            <person name="Winkler M.E."/>
        </authorList>
    </citation>
    <scope>NUCLEOTIDE SEQUENCE</scope>
</reference>
<feature type="non-terminal residue" evidence="1">
    <location>
        <position position="28"/>
    </location>
</feature>
<dbReference type="EMBL" id="UINC01127679">
    <property type="protein sequence ID" value="SVD06959.1"/>
    <property type="molecule type" value="Genomic_DNA"/>
</dbReference>
<protein>
    <submittedName>
        <fullName evidence="1">Uncharacterized protein</fullName>
    </submittedName>
</protein>
<proteinExistence type="predicted"/>
<dbReference type="PROSITE" id="PS51257">
    <property type="entry name" value="PROKAR_LIPOPROTEIN"/>
    <property type="match status" value="1"/>
</dbReference>
<evidence type="ECO:0000313" key="1">
    <source>
        <dbReference type="EMBL" id="SVD06959.1"/>
    </source>
</evidence>
<sequence length="28" mass="2987">MKAFTIVKLLACALFLIAGGCSVRHIPL</sequence>
<accession>A0A382SAQ3</accession>